<dbReference type="Pfam" id="PF00092">
    <property type="entry name" value="VWA"/>
    <property type="match status" value="1"/>
</dbReference>
<dbReference type="PANTHER" id="PTHR41248">
    <property type="entry name" value="NORD PROTEIN"/>
    <property type="match status" value="1"/>
</dbReference>
<dbReference type="Gene3D" id="3.40.50.410">
    <property type="entry name" value="von Willebrand factor, type A domain"/>
    <property type="match status" value="1"/>
</dbReference>
<dbReference type="RefSeq" id="WP_100760315.1">
    <property type="nucleotide sequence ID" value="NZ_NPDT01000011.1"/>
</dbReference>
<accession>A0A2M9Z756</accession>
<dbReference type="InterPro" id="IPR051928">
    <property type="entry name" value="NorD/CobT"/>
</dbReference>
<evidence type="ECO:0000313" key="2">
    <source>
        <dbReference type="EMBL" id="PJZ64260.1"/>
    </source>
</evidence>
<dbReference type="InterPro" id="IPR036465">
    <property type="entry name" value="vWFA_dom_sf"/>
</dbReference>
<proteinExistence type="predicted"/>
<dbReference type="CDD" id="cd01454">
    <property type="entry name" value="vWA_norD_type"/>
    <property type="match status" value="1"/>
</dbReference>
<dbReference type="AlphaFoldDB" id="A0A2M9Z756"/>
<dbReference type="SUPFAM" id="SSF53300">
    <property type="entry name" value="vWA-like"/>
    <property type="match status" value="1"/>
</dbReference>
<organism evidence="2 3">
    <name type="scientific">Leptospira wolffii</name>
    <dbReference type="NCBI Taxonomy" id="409998"/>
    <lineage>
        <taxon>Bacteria</taxon>
        <taxon>Pseudomonadati</taxon>
        <taxon>Spirochaetota</taxon>
        <taxon>Spirochaetia</taxon>
        <taxon>Leptospirales</taxon>
        <taxon>Leptospiraceae</taxon>
        <taxon>Leptospira</taxon>
    </lineage>
</organism>
<dbReference type="PROSITE" id="PS50234">
    <property type="entry name" value="VWFA"/>
    <property type="match status" value="1"/>
</dbReference>
<dbReference type="SMART" id="SM00327">
    <property type="entry name" value="VWA"/>
    <property type="match status" value="1"/>
</dbReference>
<sequence>MGWDEFLFKRIYRISRDLFSDPKDSDSESKAVRLSEIRSRLSVLAKSLTGENIEIFPAEREGGFQGSIYFLPASYSKGRDSDSNLEYYIFRILYLSEQRRLGLNWRDGENRSRAESLRKSYEYHPEVMRSLGDRYPESKWLLESVEKTEKEFREKESRTIASEEEFSFLHGIWMSAPHSTPKNESQTPERIQTEKPEDAKIETELEAKPRERVESIEADKKAQEDYTLMHQFEKVETAEEFEGNWRDFDGSDQLSEQEEALNELDLRKTVRSNEPTHSVYRTDLFSGALSLEVGDFKGEEKAISYDEWDYKKRKYRKEYCKVFPKRIPDAEIGYSEEIFRENFSTLNSLRSRMNRFFHRKMQIKRQAYGEDLDLDASLQYYSDLYSGQTPSENLYVSQRKRLREVSVLILADMSLSTDSYVDNHRVLDVEKKSLLLFGQICSEFGDRFRIDSFYSNTRNHCDYLNIKNFEESWEKSRERIGLMEAKGYTRIGPAIRHAFSEIRKESSSRRWILLLTDGKPNDYDRYEGRYGIEDVKRAIKECEKEDVGVYALAVDRQAKDYLPAMLGKDSFRILPNPNQLPDALTDFFIRMIG</sequence>
<dbReference type="EMBL" id="NPDT01000011">
    <property type="protein sequence ID" value="PJZ64260.1"/>
    <property type="molecule type" value="Genomic_DNA"/>
</dbReference>
<dbReference type="InterPro" id="IPR002035">
    <property type="entry name" value="VWF_A"/>
</dbReference>
<comment type="caution">
    <text evidence="2">The sequence shown here is derived from an EMBL/GenBank/DDBJ whole genome shotgun (WGS) entry which is preliminary data.</text>
</comment>
<protein>
    <recommendedName>
        <fullName evidence="1">VWFA domain-containing protein</fullName>
    </recommendedName>
</protein>
<gene>
    <name evidence="2" type="ORF">CH371_19305</name>
</gene>
<dbReference type="PANTHER" id="PTHR41248:SF1">
    <property type="entry name" value="NORD PROTEIN"/>
    <property type="match status" value="1"/>
</dbReference>
<name>A0A2M9Z756_9LEPT</name>
<feature type="domain" description="VWFA" evidence="1">
    <location>
        <begin position="406"/>
        <end position="592"/>
    </location>
</feature>
<dbReference type="Proteomes" id="UP000231912">
    <property type="component" value="Unassembled WGS sequence"/>
</dbReference>
<evidence type="ECO:0000259" key="1">
    <source>
        <dbReference type="PROSITE" id="PS50234"/>
    </source>
</evidence>
<evidence type="ECO:0000313" key="3">
    <source>
        <dbReference type="Proteomes" id="UP000231912"/>
    </source>
</evidence>
<reference evidence="2 3" key="1">
    <citation type="submission" date="2017-07" db="EMBL/GenBank/DDBJ databases">
        <title>Leptospira spp. isolated from tropical soils.</title>
        <authorList>
            <person name="Thibeaux R."/>
            <person name="Iraola G."/>
            <person name="Ferres I."/>
            <person name="Bierque E."/>
            <person name="Girault D."/>
            <person name="Soupe-Gilbert M.-E."/>
            <person name="Picardeau M."/>
            <person name="Goarant C."/>
        </authorList>
    </citation>
    <scope>NUCLEOTIDE SEQUENCE [LARGE SCALE GENOMIC DNA]</scope>
    <source>
        <strain evidence="2 3">FH2-C-A2</strain>
    </source>
</reference>